<dbReference type="Gene3D" id="3.30.530.20">
    <property type="match status" value="1"/>
</dbReference>
<accession>A0A839QNA3</accession>
<protein>
    <recommendedName>
        <fullName evidence="2">Activator of Hsp90 ATPase homologue 1/2-like C-terminal domain-containing protein</fullName>
    </recommendedName>
</protein>
<evidence type="ECO:0000313" key="4">
    <source>
        <dbReference type="Proteomes" id="UP000523000"/>
    </source>
</evidence>
<reference evidence="3 4" key="1">
    <citation type="submission" date="2020-08" db="EMBL/GenBank/DDBJ databases">
        <title>Sequencing the genomes of 1000 actinobacteria strains.</title>
        <authorList>
            <person name="Klenk H.-P."/>
        </authorList>
    </citation>
    <scope>NUCLEOTIDE SEQUENCE [LARGE SCALE GENOMIC DNA]</scope>
    <source>
        <strain evidence="3 4">DSM 22826</strain>
    </source>
</reference>
<dbReference type="SUPFAM" id="SSF55961">
    <property type="entry name" value="Bet v1-like"/>
    <property type="match status" value="1"/>
</dbReference>
<evidence type="ECO:0000256" key="1">
    <source>
        <dbReference type="ARBA" id="ARBA00006817"/>
    </source>
</evidence>
<proteinExistence type="inferred from homology"/>
<feature type="domain" description="Activator of Hsp90 ATPase homologue 1/2-like C-terminal" evidence="2">
    <location>
        <begin position="20"/>
        <end position="144"/>
    </location>
</feature>
<dbReference type="InterPro" id="IPR023393">
    <property type="entry name" value="START-like_dom_sf"/>
</dbReference>
<dbReference type="Pfam" id="PF08327">
    <property type="entry name" value="AHSA1"/>
    <property type="match status" value="1"/>
</dbReference>
<keyword evidence="4" id="KW-1185">Reference proteome</keyword>
<evidence type="ECO:0000313" key="3">
    <source>
        <dbReference type="EMBL" id="MBB2996254.1"/>
    </source>
</evidence>
<dbReference type="EMBL" id="JACHVS010000001">
    <property type="protein sequence ID" value="MBB2996254.1"/>
    <property type="molecule type" value="Genomic_DNA"/>
</dbReference>
<dbReference type="AlphaFoldDB" id="A0A839QNA3"/>
<organism evidence="3 4">
    <name type="scientific">Paeniglutamicibacter cryotolerans</name>
    <dbReference type="NCBI Taxonomy" id="670079"/>
    <lineage>
        <taxon>Bacteria</taxon>
        <taxon>Bacillati</taxon>
        <taxon>Actinomycetota</taxon>
        <taxon>Actinomycetes</taxon>
        <taxon>Micrococcales</taxon>
        <taxon>Micrococcaceae</taxon>
        <taxon>Paeniglutamicibacter</taxon>
    </lineage>
</organism>
<evidence type="ECO:0000259" key="2">
    <source>
        <dbReference type="Pfam" id="PF08327"/>
    </source>
</evidence>
<comment type="caution">
    <text evidence="3">The sequence shown here is derived from an EMBL/GenBank/DDBJ whole genome shotgun (WGS) entry which is preliminary data.</text>
</comment>
<comment type="similarity">
    <text evidence="1">Belongs to the AHA1 family.</text>
</comment>
<dbReference type="RefSeq" id="WP_183511512.1">
    <property type="nucleotide sequence ID" value="NZ_BAABGK010000102.1"/>
</dbReference>
<sequence length="153" mass="17349">MMHELEDSIEMRTVVRTDAQKLWQLVSEPGWFVNDGEIVEHRITMEGDLATVTDPVHGTFRIRVVDIDPGYYVSYRWIGSSLGEGDGTEDPVPVATLIEFRLNDHGDGVELLVRESGITALDLDADAHCRFLLDNREGWEIELRAVHEHLHAD</sequence>
<dbReference type="Proteomes" id="UP000523000">
    <property type="component" value="Unassembled WGS sequence"/>
</dbReference>
<name>A0A839QNA3_9MICC</name>
<gene>
    <name evidence="3" type="ORF">E9229_002445</name>
</gene>
<dbReference type="InterPro" id="IPR013538">
    <property type="entry name" value="ASHA1/2-like_C"/>
</dbReference>